<dbReference type="InterPro" id="IPR018357">
    <property type="entry name" value="Hexapep_transf_CS"/>
</dbReference>
<evidence type="ECO:0000256" key="2">
    <source>
        <dbReference type="ARBA" id="ARBA00022679"/>
    </source>
</evidence>
<dbReference type="InterPro" id="IPR001451">
    <property type="entry name" value="Hexapep"/>
</dbReference>
<dbReference type="PANTHER" id="PTHR43300:SF11">
    <property type="entry name" value="ACETYLTRANSFERASE RV3034C-RELATED"/>
    <property type="match status" value="1"/>
</dbReference>
<dbReference type="GO" id="GO:0016746">
    <property type="term" value="F:acyltransferase activity"/>
    <property type="evidence" value="ECO:0007669"/>
    <property type="project" value="UniProtKB-KW"/>
</dbReference>
<keyword evidence="5" id="KW-0012">Acyltransferase</keyword>
<keyword evidence="3" id="KW-0677">Repeat</keyword>
<evidence type="ECO:0000256" key="1">
    <source>
        <dbReference type="ARBA" id="ARBA00007274"/>
    </source>
</evidence>
<keyword evidence="2 6" id="KW-0808">Transferase</keyword>
<dbReference type="Gene3D" id="2.160.10.10">
    <property type="entry name" value="Hexapeptide repeat proteins"/>
    <property type="match status" value="1"/>
</dbReference>
<comment type="similarity">
    <text evidence="1">Belongs to the transferase hexapeptide repeat family.</text>
</comment>
<dbReference type="EMBL" id="CP042261">
    <property type="protein sequence ID" value="QDY69853.1"/>
    <property type="molecule type" value="Genomic_DNA"/>
</dbReference>
<name>A0A5B8IWF6_9RHOB</name>
<dbReference type="PROSITE" id="PS00101">
    <property type="entry name" value="HEXAPEP_TRANSFERASES"/>
    <property type="match status" value="1"/>
</dbReference>
<evidence type="ECO:0000256" key="3">
    <source>
        <dbReference type="ARBA" id="ARBA00022737"/>
    </source>
</evidence>
<dbReference type="OrthoDB" id="9815592at2"/>
<evidence type="ECO:0000313" key="6">
    <source>
        <dbReference type="EMBL" id="QDY69853.1"/>
    </source>
</evidence>
<dbReference type="SUPFAM" id="SSF51161">
    <property type="entry name" value="Trimeric LpxA-like enzymes"/>
    <property type="match status" value="1"/>
</dbReference>
<keyword evidence="7" id="KW-1185">Reference proteome</keyword>
<evidence type="ECO:0000313" key="7">
    <source>
        <dbReference type="Proteomes" id="UP000318483"/>
    </source>
</evidence>
<dbReference type="Proteomes" id="UP000318483">
    <property type="component" value="Chromosome"/>
</dbReference>
<proteinExistence type="inferred from homology"/>
<dbReference type="AlphaFoldDB" id="A0A5B8IWF6"/>
<reference evidence="6 7" key="1">
    <citation type="submission" date="2019-07" db="EMBL/GenBank/DDBJ databases">
        <title>Litoreibacter alkalisoli sp. nov., isolated from saline-alkaline soil.</title>
        <authorList>
            <person name="Wang S."/>
            <person name="Xu L."/>
            <person name="Xing Y.-T."/>
            <person name="Sun J.-Q."/>
        </authorList>
    </citation>
    <scope>NUCLEOTIDE SEQUENCE [LARGE SCALE GENOMIC DNA]</scope>
    <source>
        <strain evidence="6 7">LN3S51</strain>
    </source>
</reference>
<evidence type="ECO:0000256" key="4">
    <source>
        <dbReference type="ARBA" id="ARBA00023251"/>
    </source>
</evidence>
<dbReference type="GO" id="GO:0046677">
    <property type="term" value="P:response to antibiotic"/>
    <property type="evidence" value="ECO:0007669"/>
    <property type="project" value="UniProtKB-KW"/>
</dbReference>
<keyword evidence="4" id="KW-0046">Antibiotic resistance</keyword>
<gene>
    <name evidence="6" type="ORF">FPZ52_09625</name>
</gene>
<sequence>MTGPSPDTLHPMDGFPRVVFLKPLAKDISNTEVGEFSYYDDPNEPETFFERNVLHHFDFVGDKLIIGRFVAIASGVKIFMNGGTHAMTGFSTYPFNIFGGGWEEGFDPQSWEAGHKGDTLIGSDVWIGTDATLMPGVKIGAGAIIAAKTVVTKDVPPYALVAGNPAKVVKRRFDEETVDALLDIAWWDWPVEKIGRNLNAIRGADLDVLRTAE</sequence>
<dbReference type="FunFam" id="2.160.10.10:FF:000037">
    <property type="entry name" value="Streptogramin A acetyltransferase"/>
    <property type="match status" value="1"/>
</dbReference>
<dbReference type="InterPro" id="IPR011004">
    <property type="entry name" value="Trimer_LpxA-like_sf"/>
</dbReference>
<accession>A0A5B8IWF6</accession>
<dbReference type="CDD" id="cd03349">
    <property type="entry name" value="LbH_XAT"/>
    <property type="match status" value="1"/>
</dbReference>
<protein>
    <submittedName>
        <fullName evidence="6">CatB-related O-acetyltransferase</fullName>
    </submittedName>
</protein>
<dbReference type="RefSeq" id="WP_146365229.1">
    <property type="nucleotide sequence ID" value="NZ_CP042261.1"/>
</dbReference>
<dbReference type="InterPro" id="IPR050179">
    <property type="entry name" value="Trans_hexapeptide_repeat"/>
</dbReference>
<dbReference type="Pfam" id="PF00132">
    <property type="entry name" value="Hexapep"/>
    <property type="match status" value="1"/>
</dbReference>
<dbReference type="KEGG" id="lit:FPZ52_09625"/>
<organism evidence="6 7">
    <name type="scientific">Qingshengfaniella alkalisoli</name>
    <dbReference type="NCBI Taxonomy" id="2599296"/>
    <lineage>
        <taxon>Bacteria</taxon>
        <taxon>Pseudomonadati</taxon>
        <taxon>Pseudomonadota</taxon>
        <taxon>Alphaproteobacteria</taxon>
        <taxon>Rhodobacterales</taxon>
        <taxon>Paracoccaceae</taxon>
        <taxon>Qingshengfaniella</taxon>
    </lineage>
</organism>
<evidence type="ECO:0000256" key="5">
    <source>
        <dbReference type="ARBA" id="ARBA00023315"/>
    </source>
</evidence>
<dbReference type="PANTHER" id="PTHR43300">
    <property type="entry name" value="ACETYLTRANSFERASE"/>
    <property type="match status" value="1"/>
</dbReference>